<dbReference type="EMBL" id="OQ174507">
    <property type="protein sequence ID" value="WBY53792.1"/>
    <property type="molecule type" value="Genomic_DNA"/>
</dbReference>
<name>A0AAF0AXX5_9CAUD</name>
<organism evidence="1 2">
    <name type="scientific">Escherichia phage REP8</name>
    <dbReference type="NCBI Taxonomy" id="3022461"/>
    <lineage>
        <taxon>Viruses</taxon>
        <taxon>Duplodnaviria</taxon>
        <taxon>Heunggongvirae</taxon>
        <taxon>Uroviricota</taxon>
        <taxon>Caudoviricetes</taxon>
        <taxon>Andersonviridae</taxon>
        <taxon>Ounavirinae</taxon>
        <taxon>Felixounavirus</taxon>
        <taxon>Felixounavirus REP8</taxon>
    </lineage>
</organism>
<evidence type="ECO:0000313" key="2">
    <source>
        <dbReference type="Proteomes" id="UP001211359"/>
    </source>
</evidence>
<sequence length="77" mass="8744">MLTTVYLILSMCNGHSCDFEELGEFTGSKENAIQVCQIERQDYPASDDIKCYFKTEDSDGVYFDSVDGQDEIIIDKD</sequence>
<accession>A0AAF0AXX5</accession>
<dbReference type="Proteomes" id="UP001211359">
    <property type="component" value="Segment"/>
</dbReference>
<proteinExistence type="predicted"/>
<reference evidence="1 2" key="1">
    <citation type="journal article" date="2022" name="bioRxiv">
        <title>Swapped genetic code blocks viral infections and gene transfer.</title>
        <authorList>
            <person name="Nyerges A."/>
            <person name="Vinke S."/>
            <person name="Flynn R."/>
            <person name="Owen S.V."/>
            <person name="Rand E.A."/>
            <person name="Budnik B."/>
            <person name="Keen E."/>
            <person name="Narasimhan K."/>
            <person name="Marchand J.A."/>
            <person name="Baas-Thomas M."/>
            <person name="Liu M."/>
            <person name="Chen K."/>
            <person name="Chiappino-Pepe A."/>
            <person name="Hu F."/>
            <person name="Baym M."/>
            <person name="Church G.M."/>
        </authorList>
    </citation>
    <scope>NUCLEOTIDE SEQUENCE [LARGE SCALE GENOMIC DNA]</scope>
    <source>
        <strain evidence="1">REP8</strain>
    </source>
</reference>
<evidence type="ECO:0000313" key="1">
    <source>
        <dbReference type="EMBL" id="WBY53792.1"/>
    </source>
</evidence>
<protein>
    <submittedName>
        <fullName evidence="1">Uncharacterized protein</fullName>
    </submittedName>
</protein>
<keyword evidence="2" id="KW-1185">Reference proteome</keyword>